<dbReference type="PANTHER" id="PTHR42930">
    <property type="entry name" value="PHOSPHATE-SPECIFIC TRANSPORT SYSTEM ACCESSORY PROTEIN PHOU"/>
    <property type="match status" value="1"/>
</dbReference>
<evidence type="ECO:0000256" key="1">
    <source>
        <dbReference type="PIRNR" id="PIRNR003107"/>
    </source>
</evidence>
<protein>
    <recommendedName>
        <fullName evidence="1">Phosphate-specific transport system accessory protein PhoU</fullName>
    </recommendedName>
</protein>
<dbReference type="EMBL" id="CP095073">
    <property type="protein sequence ID" value="UOQ42512.1"/>
    <property type="molecule type" value="Genomic_DNA"/>
</dbReference>
<keyword evidence="5" id="KW-1185">Reference proteome</keyword>
<comment type="subcellular location">
    <subcellularLocation>
        <location evidence="1">Cytoplasm</location>
    </subcellularLocation>
</comment>
<feature type="coiled-coil region" evidence="2">
    <location>
        <begin position="4"/>
        <end position="31"/>
    </location>
</feature>
<dbReference type="PIRSF" id="PIRSF003107">
    <property type="entry name" value="PhoU"/>
    <property type="match status" value="1"/>
</dbReference>
<evidence type="ECO:0000256" key="2">
    <source>
        <dbReference type="SAM" id="Coils"/>
    </source>
</evidence>
<feature type="domain" description="PhoU" evidence="3">
    <location>
        <begin position="121"/>
        <end position="206"/>
    </location>
</feature>
<dbReference type="InterPro" id="IPR026022">
    <property type="entry name" value="PhoU_dom"/>
</dbReference>
<comment type="subunit">
    <text evidence="1">Homodimer.</text>
</comment>
<accession>A0ABY4EGF6</accession>
<evidence type="ECO:0000313" key="5">
    <source>
        <dbReference type="Proteomes" id="UP000831787"/>
    </source>
</evidence>
<keyword evidence="1" id="KW-0813">Transport</keyword>
<keyword evidence="1" id="KW-0592">Phosphate transport</keyword>
<dbReference type="SUPFAM" id="SSF109755">
    <property type="entry name" value="PhoU-like"/>
    <property type="match status" value="1"/>
</dbReference>
<sequence>MTTRRFFSEELQELKTKIEELADDTQQILAKSVDALYKKDTETAQWIINNDHVFNQKEQSINETVIVLIAKQQPVASDLRRLIIAIKISADLERMADHAKNIAKATLHLGAEHTITIHPVIREMADIALDMVDIAHKAYDHEDITLARELAEKDDSIDERYGQVTRDLLEQTANNPEQIQHIMQMAFTSRYIERFADHITNIGESIFYLVKGVSYDLNE</sequence>
<keyword evidence="2" id="KW-0175">Coiled coil</keyword>
<dbReference type="PANTHER" id="PTHR42930:SF3">
    <property type="entry name" value="PHOSPHATE-SPECIFIC TRANSPORT SYSTEM ACCESSORY PROTEIN PHOU"/>
    <property type="match status" value="1"/>
</dbReference>
<feature type="domain" description="PhoU" evidence="3">
    <location>
        <begin position="18"/>
        <end position="105"/>
    </location>
</feature>
<reference evidence="4 5" key="1">
    <citation type="submission" date="2022-04" db="EMBL/GenBank/DDBJ databases">
        <title>Halobacillus sp. isolated from saltern.</title>
        <authorList>
            <person name="Won M."/>
            <person name="Lee C.-M."/>
            <person name="Woen H.-Y."/>
            <person name="Kwon S.-W."/>
        </authorList>
    </citation>
    <scope>NUCLEOTIDE SEQUENCE [LARGE SCALE GENOMIC DNA]</scope>
    <source>
        <strain evidence="4 5">SSBR10-3</strain>
    </source>
</reference>
<dbReference type="InterPro" id="IPR038078">
    <property type="entry name" value="PhoU-like_sf"/>
</dbReference>
<dbReference type="Gene3D" id="1.20.58.220">
    <property type="entry name" value="Phosphate transport system protein phou homolog 2, domain 2"/>
    <property type="match status" value="1"/>
</dbReference>
<keyword evidence="1" id="KW-0963">Cytoplasm</keyword>
<dbReference type="RefSeq" id="WP_244707680.1">
    <property type="nucleotide sequence ID" value="NZ_CP095073.1"/>
</dbReference>
<dbReference type="NCBIfam" id="TIGR02135">
    <property type="entry name" value="phoU_full"/>
    <property type="match status" value="1"/>
</dbReference>
<proteinExistence type="inferred from homology"/>
<comment type="function">
    <text evidence="1">Plays a role in the regulation of phosphate uptake.</text>
</comment>
<evidence type="ECO:0000259" key="3">
    <source>
        <dbReference type="Pfam" id="PF01895"/>
    </source>
</evidence>
<dbReference type="Proteomes" id="UP000831787">
    <property type="component" value="Chromosome"/>
</dbReference>
<name>A0ABY4EGF6_9BACI</name>
<dbReference type="InterPro" id="IPR028366">
    <property type="entry name" value="PhoU"/>
</dbReference>
<evidence type="ECO:0000313" key="4">
    <source>
        <dbReference type="EMBL" id="UOQ42512.1"/>
    </source>
</evidence>
<organism evidence="4 5">
    <name type="scientific">Halobacillus salinarum</name>
    <dbReference type="NCBI Taxonomy" id="2932257"/>
    <lineage>
        <taxon>Bacteria</taxon>
        <taxon>Bacillati</taxon>
        <taxon>Bacillota</taxon>
        <taxon>Bacilli</taxon>
        <taxon>Bacillales</taxon>
        <taxon>Bacillaceae</taxon>
        <taxon>Halobacillus</taxon>
    </lineage>
</organism>
<gene>
    <name evidence="4" type="primary">phoU</name>
    <name evidence="4" type="ORF">MUN89_10980</name>
</gene>
<dbReference type="Pfam" id="PF01895">
    <property type="entry name" value="PhoU"/>
    <property type="match status" value="2"/>
</dbReference>
<comment type="similarity">
    <text evidence="1">Belongs to the PhoU family.</text>
</comment>